<organism evidence="1 2">
    <name type="scientific">Phaseolus angularis</name>
    <name type="common">Azuki bean</name>
    <name type="synonym">Vigna angularis</name>
    <dbReference type="NCBI Taxonomy" id="3914"/>
    <lineage>
        <taxon>Eukaryota</taxon>
        <taxon>Viridiplantae</taxon>
        <taxon>Streptophyta</taxon>
        <taxon>Embryophyta</taxon>
        <taxon>Tracheophyta</taxon>
        <taxon>Spermatophyta</taxon>
        <taxon>Magnoliopsida</taxon>
        <taxon>eudicotyledons</taxon>
        <taxon>Gunneridae</taxon>
        <taxon>Pentapetalae</taxon>
        <taxon>rosids</taxon>
        <taxon>fabids</taxon>
        <taxon>Fabales</taxon>
        <taxon>Fabaceae</taxon>
        <taxon>Papilionoideae</taxon>
        <taxon>50 kb inversion clade</taxon>
        <taxon>NPAAA clade</taxon>
        <taxon>indigoferoid/millettioid clade</taxon>
        <taxon>Phaseoleae</taxon>
        <taxon>Vigna</taxon>
    </lineage>
</organism>
<name>A0A0L9TLE8_PHAAN</name>
<dbReference type="AlphaFoldDB" id="A0A0L9TLE8"/>
<gene>
    <name evidence="1" type="ORF">LR48_Vigan01g050900</name>
</gene>
<reference evidence="2" key="1">
    <citation type="journal article" date="2015" name="Proc. Natl. Acad. Sci. U.S.A.">
        <title>Genome sequencing of adzuki bean (Vigna angularis) provides insight into high starch and low fat accumulation and domestication.</title>
        <authorList>
            <person name="Yang K."/>
            <person name="Tian Z."/>
            <person name="Chen C."/>
            <person name="Luo L."/>
            <person name="Zhao B."/>
            <person name="Wang Z."/>
            <person name="Yu L."/>
            <person name="Li Y."/>
            <person name="Sun Y."/>
            <person name="Li W."/>
            <person name="Chen Y."/>
            <person name="Li Y."/>
            <person name="Zhang Y."/>
            <person name="Ai D."/>
            <person name="Zhao J."/>
            <person name="Shang C."/>
            <person name="Ma Y."/>
            <person name="Wu B."/>
            <person name="Wang M."/>
            <person name="Gao L."/>
            <person name="Sun D."/>
            <person name="Zhang P."/>
            <person name="Guo F."/>
            <person name="Wang W."/>
            <person name="Li Y."/>
            <person name="Wang J."/>
            <person name="Varshney R.K."/>
            <person name="Wang J."/>
            <person name="Ling H.Q."/>
            <person name="Wan P."/>
        </authorList>
    </citation>
    <scope>NUCLEOTIDE SEQUENCE</scope>
    <source>
        <strain evidence="2">cv. Jingnong 6</strain>
    </source>
</reference>
<protein>
    <submittedName>
        <fullName evidence="1">Uncharacterized protein</fullName>
    </submittedName>
</protein>
<evidence type="ECO:0000313" key="1">
    <source>
        <dbReference type="EMBL" id="KOM30954.1"/>
    </source>
</evidence>
<evidence type="ECO:0000313" key="2">
    <source>
        <dbReference type="Proteomes" id="UP000053144"/>
    </source>
</evidence>
<accession>A0A0L9TLE8</accession>
<dbReference type="EMBL" id="CM003371">
    <property type="protein sequence ID" value="KOM30954.1"/>
    <property type="molecule type" value="Genomic_DNA"/>
</dbReference>
<sequence>MACTRGGSFLHRGENFLEGERWRPTASARRRHGAVDSDVHIEDAVEDHAVEDHAFEEHDIEQEEDHQDVVEGGFPEGPLDTSVLTHYEREEIKLISHGKKLNKLGSSHEGIKDIVNGSGLLLTVILDDVSSLLHFPVLGKLCHLEELDFEESRRAIVEFLGVDDGRAGVELHAAHGAKRKIATSAPTALSANSGAQRQLFWEFGRSALRFQRSGRNFRILPPLSPEFHRSALWALSPKFHRSALWALSPKY</sequence>
<proteinExistence type="predicted"/>
<dbReference type="Proteomes" id="UP000053144">
    <property type="component" value="Chromosome 1"/>
</dbReference>
<dbReference type="Gramene" id="KOM30954">
    <property type="protein sequence ID" value="KOM30954"/>
    <property type="gene ID" value="LR48_Vigan01g050900"/>
</dbReference>